<protein>
    <submittedName>
        <fullName evidence="1">Uncharacterized protein</fullName>
    </submittedName>
</protein>
<sequence>MLKTKKYRKYCIYQYSRRPCQESMRQDLNLRSPLRSGPCETRATGVPHPLRPNACLLSC</sequence>
<proteinExistence type="predicted"/>
<reference evidence="1" key="1">
    <citation type="submission" date="2009-07" db="EMBL/GenBank/DDBJ databases">
        <authorList>
            <person name="Weinstock G."/>
            <person name="Sodergren E."/>
            <person name="Clifton S."/>
            <person name="Fulton L."/>
            <person name="Fulton B."/>
            <person name="Courtney L."/>
            <person name="Fronick C."/>
            <person name="Harrison M."/>
            <person name="Strong C."/>
            <person name="Farmer C."/>
            <person name="Delahaunty K."/>
            <person name="Markovic C."/>
            <person name="Hall O."/>
            <person name="Minx P."/>
            <person name="Tomlinson C."/>
            <person name="Mitreva M."/>
            <person name="Nelson J."/>
            <person name="Hou S."/>
            <person name="Wollam A."/>
            <person name="Pepin K.H."/>
            <person name="Johnson M."/>
            <person name="Bhonagiri V."/>
            <person name="Nash W.E."/>
            <person name="Warren W."/>
            <person name="Chinwalla A."/>
            <person name="Mardis E.R."/>
            <person name="Wilson R.K."/>
        </authorList>
    </citation>
    <scope>NUCLEOTIDE SEQUENCE [LARGE SCALE GENOMIC DNA]</scope>
    <source>
        <strain evidence="1">DSM 14469</strain>
    </source>
</reference>
<dbReference type="AlphaFoldDB" id="C6LF36"/>
<dbReference type="EMBL" id="ACCL02000009">
    <property type="protein sequence ID" value="EET60775.1"/>
    <property type="molecule type" value="Genomic_DNA"/>
</dbReference>
<name>C6LF36_9FIRM</name>
<comment type="caution">
    <text evidence="1">The sequence shown here is derived from an EMBL/GenBank/DDBJ whole genome shotgun (WGS) entry which is preliminary data.</text>
</comment>
<organism evidence="1 2">
    <name type="scientific">Marvinbryantia formatexigens DSM 14469</name>
    <dbReference type="NCBI Taxonomy" id="478749"/>
    <lineage>
        <taxon>Bacteria</taxon>
        <taxon>Bacillati</taxon>
        <taxon>Bacillota</taxon>
        <taxon>Clostridia</taxon>
        <taxon>Lachnospirales</taxon>
        <taxon>Lachnospiraceae</taxon>
        <taxon>Marvinbryantia</taxon>
    </lineage>
</organism>
<evidence type="ECO:0000313" key="1">
    <source>
        <dbReference type="EMBL" id="EET60775.1"/>
    </source>
</evidence>
<evidence type="ECO:0000313" key="2">
    <source>
        <dbReference type="Proteomes" id="UP000005561"/>
    </source>
</evidence>
<keyword evidence="2" id="KW-1185">Reference proteome</keyword>
<gene>
    <name evidence="1" type="ORF">BRYFOR_07237</name>
</gene>
<dbReference type="Proteomes" id="UP000005561">
    <property type="component" value="Unassembled WGS sequence"/>
</dbReference>
<accession>C6LF36</accession>